<proteinExistence type="inferred from homology"/>
<keyword evidence="6 15" id="KW-0378">Hydrolase</keyword>
<dbReference type="GO" id="GO:0031047">
    <property type="term" value="P:regulatory ncRNA-mediated gene silencing"/>
    <property type="evidence" value="ECO:0007669"/>
    <property type="project" value="UniProtKB-KW"/>
</dbReference>
<evidence type="ECO:0000259" key="14">
    <source>
        <dbReference type="Pfam" id="PF21634"/>
    </source>
</evidence>
<dbReference type="AlphaFoldDB" id="A0AAD8XS97"/>
<evidence type="ECO:0000256" key="5">
    <source>
        <dbReference type="ARBA" id="ARBA00022741"/>
    </source>
</evidence>
<dbReference type="Pfam" id="PF21634">
    <property type="entry name" value="MOV-10_beta-barrel"/>
    <property type="match status" value="1"/>
</dbReference>
<dbReference type="GO" id="GO:0003723">
    <property type="term" value="F:RNA binding"/>
    <property type="evidence" value="ECO:0007669"/>
    <property type="project" value="UniProtKB-KW"/>
</dbReference>
<dbReference type="SUPFAM" id="SSF52540">
    <property type="entry name" value="P-loop containing nucleoside triphosphate hydrolases"/>
    <property type="match status" value="1"/>
</dbReference>
<dbReference type="InterPro" id="IPR049080">
    <property type="entry name" value="MOV-10-like_beta-barrel"/>
</dbReference>
<dbReference type="InterPro" id="IPR026122">
    <property type="entry name" value="MOV-10/SDE3_DEXXQ/H-box"/>
</dbReference>
<evidence type="ECO:0000256" key="6">
    <source>
        <dbReference type="ARBA" id="ARBA00022801"/>
    </source>
</evidence>
<keyword evidence="7 15" id="KW-0347">Helicase</keyword>
<keyword evidence="9" id="KW-0694">RNA-binding</keyword>
<comment type="caution">
    <text evidence="15">The sequence shown here is derived from an EMBL/GenBank/DDBJ whole genome shotgun (WGS) entry which is preliminary data.</text>
</comment>
<evidence type="ECO:0000256" key="7">
    <source>
        <dbReference type="ARBA" id="ARBA00022806"/>
    </source>
</evidence>
<dbReference type="InterPro" id="IPR027417">
    <property type="entry name" value="P-loop_NTPase"/>
</dbReference>
<keyword evidence="8" id="KW-0067">ATP-binding</keyword>
<sequence>MPKHHRSRKETDQIALQFYNDKLLHNPTLRQHCEDRHVLDETITAWKDEQYRLTGVPIKGMSRSQFIFSLRSRWKLIDVKVAEENVIVWSDRADYLQSSSSSSAAVVVPAHVNVHVDSKADKIAKTIERIRNSRQEMESNRDGIVIDPITFDGNDDVQSGGGGVLRIGELASQTVRIRNTSYMDVHCMVKDSVARQRGIRIEGEKDFVLCALSSEWITVSFTPKTFGIEKSIIVFEFTSANDDDDDIDSEDYYGSTIATGAVKQFTITRYITIRSGDPDDYDIIKPTAPYVKKQPQRGDGNKFVNPVKVTGRSTNSAVVPFRNKLGKYPMLLKRDLHSDTVKEFMNELYGGGGHRGERRDDIDYSSLLTIANYSDCMKYLLWFEELQMQKDITTYDLENALLRRDGRRYYTLRVPGLAENRPSVLKGDRIIISVSGRGKFEGVVQRTTNEDAIIEFAPSFYRVFIDGLRVDVRFTFSRTTLRTSHQALAAVKERKDLFHKILFPEMLNMENNPPMTPLNLRVIRSSQLTYYNRTLNQEQESAVVGILQSMARPAPYLIYGPPGTGKTVTLVESILQTMSARGSDPNTKILICAPSNTATDVVVERLAPYVSPREMIRIMAFSREKRAVPDSVMSYTNYDEETDSFVMPEVEELMNYKIVAVTISYGGRLFNNGIQNHFTHVFMDEAGHEIEASAIGCLASSPVIVLAGDPQQLGPIIRSDIGKKFGLEKSLLERCSERECYSRSEECDDLGYHYDKRMVTKLVRNYRSHPRILQLPNEAFYNGDLIAAADITRSHRFVNWEHLPRRRFPILFHGCEGEDTREANSPSWFNPDEVQYVKMYVDLLVKDTRQNRCKPEDIGIITPYHKQAQKIRMLLKAHDYDCKVGSVEEFQGSERPVIIISTVRSTVDYIRLDLKHKLGFLANKKRFNVAVTRAQALLIVIGNPFTLENDPNWKSMIDYCIDGGGYTGVDYVKMEDRDESGTAIDEVISGMQSINLDEDDSIDDDDFLLVSHVTAQEGPAWRAEE</sequence>
<evidence type="ECO:0000256" key="8">
    <source>
        <dbReference type="ARBA" id="ARBA00022840"/>
    </source>
</evidence>
<evidence type="ECO:0000256" key="11">
    <source>
        <dbReference type="ARBA" id="ARBA00047984"/>
    </source>
</evidence>
<keyword evidence="10" id="KW-0943">RNA-mediated gene silencing</keyword>
<dbReference type="GO" id="GO:0016787">
    <property type="term" value="F:hydrolase activity"/>
    <property type="evidence" value="ECO:0007669"/>
    <property type="project" value="UniProtKB-KW"/>
</dbReference>
<evidence type="ECO:0000259" key="12">
    <source>
        <dbReference type="Pfam" id="PF13086"/>
    </source>
</evidence>
<dbReference type="InterPro" id="IPR041677">
    <property type="entry name" value="DNA2/NAM7_AAA_11"/>
</dbReference>
<evidence type="ECO:0000313" key="16">
    <source>
        <dbReference type="Proteomes" id="UP001224775"/>
    </source>
</evidence>
<keyword evidence="16" id="KW-1185">Reference proteome</keyword>
<keyword evidence="5" id="KW-0547">Nucleotide-binding</keyword>
<organism evidence="15 16">
    <name type="scientific">Skeletonema marinoi</name>
    <dbReference type="NCBI Taxonomy" id="267567"/>
    <lineage>
        <taxon>Eukaryota</taxon>
        <taxon>Sar</taxon>
        <taxon>Stramenopiles</taxon>
        <taxon>Ochrophyta</taxon>
        <taxon>Bacillariophyta</taxon>
        <taxon>Coscinodiscophyceae</taxon>
        <taxon>Thalassiosirophycidae</taxon>
        <taxon>Thalassiosirales</taxon>
        <taxon>Skeletonemataceae</taxon>
        <taxon>Skeletonema</taxon>
        <taxon>Skeletonema marinoi-dohrnii complex</taxon>
    </lineage>
</organism>
<dbReference type="Pfam" id="PF13086">
    <property type="entry name" value="AAA_11"/>
    <property type="match status" value="1"/>
</dbReference>
<dbReference type="CDD" id="cd18038">
    <property type="entry name" value="DEXXQc_Helz-like"/>
    <property type="match status" value="1"/>
</dbReference>
<dbReference type="Proteomes" id="UP001224775">
    <property type="component" value="Unassembled WGS sequence"/>
</dbReference>
<comment type="subcellular location">
    <subcellularLocation>
        <location evidence="1">Cytoplasm</location>
        <location evidence="1">Cytoplasmic ribonucleoprotein granule</location>
    </subcellularLocation>
</comment>
<dbReference type="InterPro" id="IPR041679">
    <property type="entry name" value="DNA2/NAM7-like_C"/>
</dbReference>
<dbReference type="EMBL" id="JATAAI010000060">
    <property type="protein sequence ID" value="KAK1732698.1"/>
    <property type="molecule type" value="Genomic_DNA"/>
</dbReference>
<dbReference type="EC" id="3.6.4.13" evidence="3"/>
<comment type="similarity">
    <text evidence="2">Belongs to the DNA2/NAM7 helicase family. SDE3 subfamily.</text>
</comment>
<evidence type="ECO:0000256" key="2">
    <source>
        <dbReference type="ARBA" id="ARBA00005601"/>
    </source>
</evidence>
<evidence type="ECO:0000256" key="10">
    <source>
        <dbReference type="ARBA" id="ARBA00023158"/>
    </source>
</evidence>
<dbReference type="Pfam" id="PF13087">
    <property type="entry name" value="AAA_12"/>
    <property type="match status" value="1"/>
</dbReference>
<dbReference type="PANTHER" id="PTHR45418:SF1">
    <property type="entry name" value="CANCER_TESTIS ANTIGEN 55"/>
    <property type="match status" value="1"/>
</dbReference>
<feature type="domain" description="Helicase MOV-10-like beta-barrel" evidence="14">
    <location>
        <begin position="395"/>
        <end position="474"/>
    </location>
</feature>
<dbReference type="CDD" id="cd18808">
    <property type="entry name" value="SF1_C_Upf1"/>
    <property type="match status" value="1"/>
</dbReference>
<comment type="catalytic activity">
    <reaction evidence="11">
        <text>ATP + H2O = ADP + phosphate + H(+)</text>
        <dbReference type="Rhea" id="RHEA:13065"/>
        <dbReference type="ChEBI" id="CHEBI:15377"/>
        <dbReference type="ChEBI" id="CHEBI:15378"/>
        <dbReference type="ChEBI" id="CHEBI:30616"/>
        <dbReference type="ChEBI" id="CHEBI:43474"/>
        <dbReference type="ChEBI" id="CHEBI:456216"/>
        <dbReference type="EC" id="3.6.4.13"/>
    </reaction>
</comment>
<dbReference type="PANTHER" id="PTHR45418">
    <property type="entry name" value="CANCER/TESTIS ANTIGEN 55"/>
    <property type="match status" value="1"/>
</dbReference>
<dbReference type="InterPro" id="IPR047187">
    <property type="entry name" value="SF1_C_Upf1"/>
</dbReference>
<evidence type="ECO:0000313" key="15">
    <source>
        <dbReference type="EMBL" id="KAK1732698.1"/>
    </source>
</evidence>
<name>A0AAD8XS97_9STRA</name>
<dbReference type="Gene3D" id="3.40.50.300">
    <property type="entry name" value="P-loop containing nucleotide triphosphate hydrolases"/>
    <property type="match status" value="2"/>
</dbReference>
<reference evidence="15" key="1">
    <citation type="submission" date="2023-06" db="EMBL/GenBank/DDBJ databases">
        <title>Survivors Of The Sea: Transcriptome response of Skeletonema marinoi to long-term dormancy.</title>
        <authorList>
            <person name="Pinder M.I.M."/>
            <person name="Kourtchenko O."/>
            <person name="Robertson E.K."/>
            <person name="Larsson T."/>
            <person name="Maumus F."/>
            <person name="Osuna-Cruz C.M."/>
            <person name="Vancaester E."/>
            <person name="Stenow R."/>
            <person name="Vandepoele K."/>
            <person name="Ploug H."/>
            <person name="Bruchert V."/>
            <person name="Godhe A."/>
            <person name="Topel M."/>
        </authorList>
    </citation>
    <scope>NUCLEOTIDE SEQUENCE</scope>
    <source>
        <strain evidence="15">R05AC</strain>
    </source>
</reference>
<evidence type="ECO:0000259" key="13">
    <source>
        <dbReference type="Pfam" id="PF13087"/>
    </source>
</evidence>
<dbReference type="GO" id="GO:0005524">
    <property type="term" value="F:ATP binding"/>
    <property type="evidence" value="ECO:0007669"/>
    <property type="project" value="UniProtKB-KW"/>
</dbReference>
<evidence type="ECO:0000256" key="9">
    <source>
        <dbReference type="ARBA" id="ARBA00022884"/>
    </source>
</evidence>
<protein>
    <recommendedName>
        <fullName evidence="3">RNA helicase</fullName>
        <ecNumber evidence="3">3.6.4.13</ecNumber>
    </recommendedName>
</protein>
<evidence type="ECO:0000256" key="1">
    <source>
        <dbReference type="ARBA" id="ARBA00004331"/>
    </source>
</evidence>
<feature type="domain" description="DNA2/NAM7 helicase-like C-terminal" evidence="13">
    <location>
        <begin position="728"/>
        <end position="943"/>
    </location>
</feature>
<evidence type="ECO:0000256" key="4">
    <source>
        <dbReference type="ARBA" id="ARBA00022490"/>
    </source>
</evidence>
<feature type="domain" description="DNA2/NAM7 helicase helicase" evidence="12">
    <location>
        <begin position="535"/>
        <end position="625"/>
    </location>
</feature>
<dbReference type="GO" id="GO:0032574">
    <property type="term" value="F:5'-3' RNA helicase activity"/>
    <property type="evidence" value="ECO:0007669"/>
    <property type="project" value="InterPro"/>
</dbReference>
<gene>
    <name evidence="15" type="ORF">QTG54_016597</name>
</gene>
<dbReference type="FunFam" id="3.40.50.300:FF:000608">
    <property type="entry name" value="Mov10 RISC complex RNA helicase"/>
    <property type="match status" value="1"/>
</dbReference>
<dbReference type="GO" id="GO:0036464">
    <property type="term" value="C:cytoplasmic ribonucleoprotein granule"/>
    <property type="evidence" value="ECO:0007669"/>
    <property type="project" value="UniProtKB-SubCell"/>
</dbReference>
<evidence type="ECO:0000256" key="3">
    <source>
        <dbReference type="ARBA" id="ARBA00012552"/>
    </source>
</evidence>
<accession>A0AAD8XS97</accession>
<keyword evidence="4" id="KW-0963">Cytoplasm</keyword>